<evidence type="ECO:0000313" key="3">
    <source>
        <dbReference type="Proteomes" id="UP000218209"/>
    </source>
</evidence>
<dbReference type="InterPro" id="IPR006721">
    <property type="entry name" value="ATP_synth_F1_esu_mt"/>
</dbReference>
<dbReference type="PANTHER" id="PTHR12448">
    <property type="entry name" value="ATP SYNTHASE EPSILON CHAIN, MITOCHONDRIAL"/>
    <property type="match status" value="1"/>
</dbReference>
<dbReference type="SUPFAM" id="SSF48690">
    <property type="entry name" value="Epsilon subunit of mitochondrial F1F0-ATP synthase"/>
    <property type="match status" value="1"/>
</dbReference>
<gene>
    <name evidence="2" type="ORF">BU14_0223s0027</name>
</gene>
<organism evidence="2 3">
    <name type="scientific">Porphyra umbilicalis</name>
    <name type="common">Purple laver</name>
    <name type="synonym">Red alga</name>
    <dbReference type="NCBI Taxonomy" id="2786"/>
    <lineage>
        <taxon>Eukaryota</taxon>
        <taxon>Rhodophyta</taxon>
        <taxon>Bangiophyceae</taxon>
        <taxon>Bangiales</taxon>
        <taxon>Bangiaceae</taxon>
        <taxon>Porphyra</taxon>
    </lineage>
</organism>
<dbReference type="GO" id="GO:0045259">
    <property type="term" value="C:proton-transporting ATP synthase complex"/>
    <property type="evidence" value="ECO:0007669"/>
    <property type="project" value="InterPro"/>
</dbReference>
<dbReference type="CDD" id="cd12153">
    <property type="entry name" value="F1-ATPase_epsilon"/>
    <property type="match status" value="1"/>
</dbReference>
<dbReference type="GO" id="GO:0042776">
    <property type="term" value="P:proton motive force-driven mitochondrial ATP synthesis"/>
    <property type="evidence" value="ECO:0007669"/>
    <property type="project" value="TreeGrafter"/>
</dbReference>
<sequence>MVQYWRAAGVSYLRYCNLTADAVRSALKEQARKKTAAKVPFSMTKSTWEAGKPVSRVQLEPAGAEALQGAK</sequence>
<accession>A0A1X6P4J1</accession>
<dbReference type="Pfam" id="PF04627">
    <property type="entry name" value="ATP-synt_Eps"/>
    <property type="match status" value="1"/>
</dbReference>
<reference evidence="2 3" key="1">
    <citation type="submission" date="2017-03" db="EMBL/GenBank/DDBJ databases">
        <title>WGS assembly of Porphyra umbilicalis.</title>
        <authorList>
            <person name="Brawley S.H."/>
            <person name="Blouin N.A."/>
            <person name="Ficko-Blean E."/>
            <person name="Wheeler G.L."/>
            <person name="Lohr M."/>
            <person name="Goodson H.V."/>
            <person name="Jenkins J.W."/>
            <person name="Blaby-Haas C.E."/>
            <person name="Helliwell K.E."/>
            <person name="Chan C."/>
            <person name="Marriage T."/>
            <person name="Bhattacharya D."/>
            <person name="Klein A.S."/>
            <person name="Badis Y."/>
            <person name="Brodie J."/>
            <person name="Cao Y."/>
            <person name="Collen J."/>
            <person name="Dittami S.M."/>
            <person name="Gachon C.M."/>
            <person name="Green B.R."/>
            <person name="Karpowicz S."/>
            <person name="Kim J.W."/>
            <person name="Kudahl U."/>
            <person name="Lin S."/>
            <person name="Michel G."/>
            <person name="Mittag M."/>
            <person name="Olson B.J."/>
            <person name="Pangilinan J."/>
            <person name="Peng Y."/>
            <person name="Qiu H."/>
            <person name="Shu S."/>
            <person name="Singer J.T."/>
            <person name="Smith A.G."/>
            <person name="Sprecher B.N."/>
            <person name="Wagner V."/>
            <person name="Wang W."/>
            <person name="Wang Z.-Y."/>
            <person name="Yan J."/>
            <person name="Yarish C."/>
            <person name="Zoeuner-Riek S."/>
            <person name="Zhuang Y."/>
            <person name="Zou Y."/>
            <person name="Lindquist E.A."/>
            <person name="Grimwood J."/>
            <person name="Barry K."/>
            <person name="Rokhsar D.S."/>
            <person name="Schmutz J."/>
            <person name="Stiller J.W."/>
            <person name="Grossman A.R."/>
            <person name="Prochnik S.E."/>
        </authorList>
    </citation>
    <scope>NUCLEOTIDE SEQUENCE [LARGE SCALE GENOMIC DNA]</scope>
    <source>
        <strain evidence="2">4086291</strain>
    </source>
</reference>
<protein>
    <recommendedName>
        <fullName evidence="4">ATP synthase F1 subunit epsilon</fullName>
    </recommendedName>
</protein>
<name>A0A1X6P4J1_PORUM</name>
<proteinExistence type="inferred from homology"/>
<comment type="similarity">
    <text evidence="1">Belongs to the eukaryotic ATPase epsilon family.</text>
</comment>
<dbReference type="Gene3D" id="1.10.1620.20">
    <property type="entry name" value="ATP synthase, F1 complex, epsilon subunit superfamily, mitochondrial"/>
    <property type="match status" value="1"/>
</dbReference>
<dbReference type="Proteomes" id="UP000218209">
    <property type="component" value="Unassembled WGS sequence"/>
</dbReference>
<dbReference type="PANTHER" id="PTHR12448:SF0">
    <property type="entry name" value="ATP SYNTHASE SUBUNIT EPSILON, MITOCHONDRIAL"/>
    <property type="match status" value="1"/>
</dbReference>
<dbReference type="AlphaFoldDB" id="A0A1X6P4J1"/>
<evidence type="ECO:0000313" key="2">
    <source>
        <dbReference type="EMBL" id="OSX75754.1"/>
    </source>
</evidence>
<dbReference type="InterPro" id="IPR036742">
    <property type="entry name" value="ATP_synth_F1_esu_sf_mt"/>
</dbReference>
<dbReference type="OrthoDB" id="269124at2759"/>
<dbReference type="GO" id="GO:0005743">
    <property type="term" value="C:mitochondrial inner membrane"/>
    <property type="evidence" value="ECO:0007669"/>
    <property type="project" value="InterPro"/>
</dbReference>
<evidence type="ECO:0000256" key="1">
    <source>
        <dbReference type="ARBA" id="ARBA00009502"/>
    </source>
</evidence>
<evidence type="ECO:0008006" key="4">
    <source>
        <dbReference type="Google" id="ProtNLM"/>
    </source>
</evidence>
<dbReference type="GO" id="GO:0046933">
    <property type="term" value="F:proton-transporting ATP synthase activity, rotational mechanism"/>
    <property type="evidence" value="ECO:0007669"/>
    <property type="project" value="InterPro"/>
</dbReference>
<keyword evidence="3" id="KW-1185">Reference proteome</keyword>
<dbReference type="EMBL" id="KV918892">
    <property type="protein sequence ID" value="OSX75754.1"/>
    <property type="molecule type" value="Genomic_DNA"/>
</dbReference>